<reference evidence="1 2" key="1">
    <citation type="submission" date="2023-01" db="EMBL/GenBank/DDBJ databases">
        <authorList>
            <person name="Whitehead M."/>
        </authorList>
    </citation>
    <scope>NUCLEOTIDE SEQUENCE [LARGE SCALE GENOMIC DNA]</scope>
</reference>
<evidence type="ECO:0008006" key="3">
    <source>
        <dbReference type="Google" id="ProtNLM"/>
    </source>
</evidence>
<gene>
    <name evidence="1" type="ORF">MEUPH1_LOCUS13019</name>
</gene>
<protein>
    <recommendedName>
        <fullName evidence="3">Protein ANTAGONIST OF LIKE HETEROCHROMATIN PROTEIN 1-like</fullName>
    </recommendedName>
</protein>
<name>A0AAV0WNG7_9HEMI</name>
<keyword evidence="2" id="KW-1185">Reference proteome</keyword>
<dbReference type="EMBL" id="CARXXK010000002">
    <property type="protein sequence ID" value="CAI6357391.1"/>
    <property type="molecule type" value="Genomic_DNA"/>
</dbReference>
<evidence type="ECO:0000313" key="2">
    <source>
        <dbReference type="Proteomes" id="UP001160148"/>
    </source>
</evidence>
<proteinExistence type="predicted"/>
<comment type="caution">
    <text evidence="1">The sequence shown here is derived from an EMBL/GenBank/DDBJ whole genome shotgun (WGS) entry which is preliminary data.</text>
</comment>
<evidence type="ECO:0000313" key="1">
    <source>
        <dbReference type="EMBL" id="CAI6357391.1"/>
    </source>
</evidence>
<accession>A0AAV0WNG7</accession>
<dbReference type="AlphaFoldDB" id="A0AAV0WNG7"/>
<organism evidence="1 2">
    <name type="scientific">Macrosiphum euphorbiae</name>
    <name type="common">potato aphid</name>
    <dbReference type="NCBI Taxonomy" id="13131"/>
    <lineage>
        <taxon>Eukaryota</taxon>
        <taxon>Metazoa</taxon>
        <taxon>Ecdysozoa</taxon>
        <taxon>Arthropoda</taxon>
        <taxon>Hexapoda</taxon>
        <taxon>Insecta</taxon>
        <taxon>Pterygota</taxon>
        <taxon>Neoptera</taxon>
        <taxon>Paraneoptera</taxon>
        <taxon>Hemiptera</taxon>
        <taxon>Sternorrhyncha</taxon>
        <taxon>Aphidomorpha</taxon>
        <taxon>Aphidoidea</taxon>
        <taxon>Aphididae</taxon>
        <taxon>Macrosiphini</taxon>
        <taxon>Macrosiphum</taxon>
    </lineage>
</organism>
<dbReference type="Proteomes" id="UP001160148">
    <property type="component" value="Unassembled WGS sequence"/>
</dbReference>
<sequence>MSEEVVISMIRVIGEMILLKHKKRGLKKKKEWVRKWIQRRNNLGVTNTLIKELAIEDHKSFYNFLRMNEEMFDTLLNKVSKRIQKEDTVMRNALPANLKLQVACRFLATGDSLASLQYLYRVPKCSISKFLPEVFDAIYEALQDYIMVRI</sequence>